<dbReference type="PANTHER" id="PTHR30093:SF2">
    <property type="entry name" value="TYPE II SECRETION SYSTEM PROTEIN H"/>
    <property type="match status" value="1"/>
</dbReference>
<keyword evidence="1" id="KW-0812">Transmembrane</keyword>
<dbReference type="AlphaFoldDB" id="A0A9X1MJ45"/>
<dbReference type="RefSeq" id="WP_230214970.1">
    <property type="nucleotide sequence ID" value="NZ_JAJKFT010000002.1"/>
</dbReference>
<dbReference type="NCBIfam" id="TIGR04294">
    <property type="entry name" value="pre_pil_HX9DG"/>
    <property type="match status" value="1"/>
</dbReference>
<organism evidence="3 4">
    <name type="scientific">Blastopirellula sediminis</name>
    <dbReference type="NCBI Taxonomy" id="2894196"/>
    <lineage>
        <taxon>Bacteria</taxon>
        <taxon>Pseudomonadati</taxon>
        <taxon>Planctomycetota</taxon>
        <taxon>Planctomycetia</taxon>
        <taxon>Pirellulales</taxon>
        <taxon>Pirellulaceae</taxon>
        <taxon>Blastopirellula</taxon>
    </lineage>
</organism>
<keyword evidence="1" id="KW-1133">Transmembrane helix</keyword>
<feature type="transmembrane region" description="Helical" evidence="1">
    <location>
        <begin position="20"/>
        <end position="38"/>
    </location>
</feature>
<evidence type="ECO:0000313" key="4">
    <source>
        <dbReference type="Proteomes" id="UP001139103"/>
    </source>
</evidence>
<proteinExistence type="predicted"/>
<reference evidence="3" key="1">
    <citation type="submission" date="2021-11" db="EMBL/GenBank/DDBJ databases">
        <title>Genome sequence.</title>
        <authorList>
            <person name="Sun Q."/>
        </authorList>
    </citation>
    <scope>NUCLEOTIDE SEQUENCE</scope>
    <source>
        <strain evidence="3">JC732</strain>
    </source>
</reference>
<dbReference type="PROSITE" id="PS00409">
    <property type="entry name" value="PROKAR_NTER_METHYL"/>
    <property type="match status" value="1"/>
</dbReference>
<dbReference type="InterPro" id="IPR011453">
    <property type="entry name" value="DUF1559"/>
</dbReference>
<evidence type="ECO:0000313" key="3">
    <source>
        <dbReference type="EMBL" id="MCC9627135.1"/>
    </source>
</evidence>
<dbReference type="SUPFAM" id="SSF54523">
    <property type="entry name" value="Pili subunits"/>
    <property type="match status" value="1"/>
</dbReference>
<dbReference type="Pfam" id="PF07596">
    <property type="entry name" value="SBP_bac_10"/>
    <property type="match status" value="1"/>
</dbReference>
<evidence type="ECO:0000256" key="1">
    <source>
        <dbReference type="SAM" id="Phobius"/>
    </source>
</evidence>
<dbReference type="NCBIfam" id="TIGR02532">
    <property type="entry name" value="IV_pilin_GFxxxE"/>
    <property type="match status" value="1"/>
</dbReference>
<dbReference type="InterPro" id="IPR045584">
    <property type="entry name" value="Pilin-like"/>
</dbReference>
<dbReference type="Gene3D" id="3.30.700.10">
    <property type="entry name" value="Glycoprotein, Type 4 Pilin"/>
    <property type="match status" value="1"/>
</dbReference>
<dbReference type="Pfam" id="PF07963">
    <property type="entry name" value="N_methyl"/>
    <property type="match status" value="1"/>
</dbReference>
<dbReference type="InterPro" id="IPR012902">
    <property type="entry name" value="N_methyl_site"/>
</dbReference>
<name>A0A9X1MJ45_9BACT</name>
<sequence length="315" mass="33953">MSSFNFVHSRHRQGFTLVELLVVIAIIGVLIALLLPAVQQAREAARRMDCTNKLKQIGLACHMHHDTYGVLPPGNVGVVSNTAADESIWAIYLLPFIEQKALYDSANFKAGFGGGNAANELVTGAKLEAYLCPSDTPVDNWLNFAAHRSYVANNGIGPGREGDASHANIRPRAEKGVMFCDSKLRLADLTDGTTNTAMMTEIINVPAAGTTGDQRGSNYSEGAYYHHNYTPGDSTPDQTRNGHCVSTTFAPCVGVFNGYWDRQLRTTARSNHPGGVNLLAGDGSVHFVGETIELNVWRSLGTPQAINGEVLFTGF</sequence>
<evidence type="ECO:0000259" key="2">
    <source>
        <dbReference type="Pfam" id="PF07596"/>
    </source>
</evidence>
<gene>
    <name evidence="3" type="ORF">LOC68_01830</name>
</gene>
<keyword evidence="4" id="KW-1185">Reference proteome</keyword>
<accession>A0A9X1MJ45</accession>
<keyword evidence="1" id="KW-0472">Membrane</keyword>
<dbReference type="PANTHER" id="PTHR30093">
    <property type="entry name" value="GENERAL SECRETION PATHWAY PROTEIN G"/>
    <property type="match status" value="1"/>
</dbReference>
<dbReference type="Proteomes" id="UP001139103">
    <property type="component" value="Unassembled WGS sequence"/>
</dbReference>
<dbReference type="InterPro" id="IPR027558">
    <property type="entry name" value="Pre_pil_HX9DG_C"/>
</dbReference>
<feature type="domain" description="DUF1559" evidence="2">
    <location>
        <begin position="39"/>
        <end position="294"/>
    </location>
</feature>
<comment type="caution">
    <text evidence="3">The sequence shown here is derived from an EMBL/GenBank/DDBJ whole genome shotgun (WGS) entry which is preliminary data.</text>
</comment>
<protein>
    <submittedName>
        <fullName evidence="3">DUF1559 domain-containing protein</fullName>
    </submittedName>
</protein>
<dbReference type="EMBL" id="JAJKFT010000002">
    <property type="protein sequence ID" value="MCC9627135.1"/>
    <property type="molecule type" value="Genomic_DNA"/>
</dbReference>